<evidence type="ECO:0000256" key="6">
    <source>
        <dbReference type="ARBA" id="ARBA00022842"/>
    </source>
</evidence>
<comment type="catalytic activity">
    <reaction evidence="7 8">
        <text>(2R)-O-phospho-3-sulfolactate + H2O = (2R)-3-sulfolactate + phosphate</text>
        <dbReference type="Rhea" id="RHEA:23416"/>
        <dbReference type="ChEBI" id="CHEBI:15377"/>
        <dbReference type="ChEBI" id="CHEBI:15597"/>
        <dbReference type="ChEBI" id="CHEBI:43474"/>
        <dbReference type="ChEBI" id="CHEBI:58738"/>
        <dbReference type="EC" id="3.1.3.71"/>
    </reaction>
</comment>
<dbReference type="GO" id="GO:0000287">
    <property type="term" value="F:magnesium ion binding"/>
    <property type="evidence" value="ECO:0007669"/>
    <property type="project" value="UniProtKB-UniRule"/>
</dbReference>
<organism evidence="9 10">
    <name type="scientific">candidate division TA06 bacterium DG_24</name>
    <dbReference type="NCBI Taxonomy" id="1703770"/>
    <lineage>
        <taxon>Bacteria</taxon>
        <taxon>Bacteria division TA06</taxon>
    </lineage>
</organism>
<dbReference type="InterPro" id="IPR005238">
    <property type="entry name" value="ComB-like"/>
</dbReference>
<comment type="caution">
    <text evidence="9">The sequence shown here is derived from an EMBL/GenBank/DDBJ whole genome shotgun (WGS) entry which is preliminary data.</text>
</comment>
<dbReference type="GO" id="GO:0050545">
    <property type="term" value="F:sulfopyruvate decarboxylase activity"/>
    <property type="evidence" value="ECO:0007669"/>
    <property type="project" value="TreeGrafter"/>
</dbReference>
<keyword evidence="6 8" id="KW-0460">Magnesium</keyword>
<dbReference type="Pfam" id="PF04029">
    <property type="entry name" value="2-ph_phosp"/>
    <property type="match status" value="1"/>
</dbReference>
<dbReference type="EMBL" id="LIZS01000018">
    <property type="protein sequence ID" value="KPJ53497.1"/>
    <property type="molecule type" value="Genomic_DNA"/>
</dbReference>
<dbReference type="PANTHER" id="PTHR37311">
    <property type="entry name" value="2-PHOSPHOSULFOLACTATE PHOSPHATASE-RELATED"/>
    <property type="match status" value="1"/>
</dbReference>
<dbReference type="HAMAP" id="MF_00490">
    <property type="entry name" value="ComB"/>
    <property type="match status" value="1"/>
</dbReference>
<dbReference type="PANTHER" id="PTHR37311:SF1">
    <property type="entry name" value="2-PHOSPHOSULFOLACTATE PHOSPHATASE-RELATED"/>
    <property type="match status" value="1"/>
</dbReference>
<keyword evidence="5 8" id="KW-0378">Hydrolase</keyword>
<evidence type="ECO:0000256" key="7">
    <source>
        <dbReference type="ARBA" id="ARBA00033711"/>
    </source>
</evidence>
<proteinExistence type="inferred from homology"/>
<name>A0A0S7WUA7_UNCT6</name>
<accession>A0A0S7WUA7</accession>
<evidence type="ECO:0000313" key="9">
    <source>
        <dbReference type="EMBL" id="KPJ53497.1"/>
    </source>
</evidence>
<gene>
    <name evidence="8" type="primary">comB</name>
    <name evidence="9" type="ORF">AMJ39_04595</name>
</gene>
<evidence type="ECO:0000313" key="10">
    <source>
        <dbReference type="Proteomes" id="UP000052008"/>
    </source>
</evidence>
<comment type="similarity">
    <text evidence="2 8">Belongs to the ComB family.</text>
</comment>
<dbReference type="GO" id="GO:0050532">
    <property type="term" value="F:2-phosphosulfolactate phosphatase activity"/>
    <property type="evidence" value="ECO:0007669"/>
    <property type="project" value="UniProtKB-UniRule"/>
</dbReference>
<dbReference type="Gene3D" id="3.90.1560.10">
    <property type="entry name" value="ComB-like"/>
    <property type="match status" value="1"/>
</dbReference>
<evidence type="ECO:0000256" key="3">
    <source>
        <dbReference type="ARBA" id="ARBA00012953"/>
    </source>
</evidence>
<evidence type="ECO:0000256" key="8">
    <source>
        <dbReference type="HAMAP-Rule" id="MF_00490"/>
    </source>
</evidence>
<dbReference type="STRING" id="1703770.AMJ39_04595"/>
<evidence type="ECO:0000256" key="2">
    <source>
        <dbReference type="ARBA" id="ARBA00009997"/>
    </source>
</evidence>
<comment type="cofactor">
    <cofactor evidence="1 8">
        <name>Mg(2+)</name>
        <dbReference type="ChEBI" id="CHEBI:18420"/>
    </cofactor>
</comment>
<sequence>MRTIDVHFTPDECDEDAVKDRTAVIIDVLRTSTTIAMALSNGCKEVIPARSVEAALELGATLDKSVTLLCGERDCQRMEGFHLGNSPLEYTRNRVGGRTLILSTTNGTSAITSVESVRDVLIGSFVNFRSILDVILRPTGDVSFVCAGRSGCFALEDAVCAGMFVASLTEALEGGVELNDGAAAAQVLYKKYARRIPAAVEGSEAGRNLARLGFVEDIEIAAKIDSIPVVPMFKEGRIVGV</sequence>
<dbReference type="SUPFAM" id="SSF142823">
    <property type="entry name" value="ComB-like"/>
    <property type="match status" value="1"/>
</dbReference>
<protein>
    <recommendedName>
        <fullName evidence="4 8">Probable 2-phosphosulfolactate phosphatase</fullName>
        <ecNumber evidence="3 8">3.1.3.71</ecNumber>
    </recommendedName>
</protein>
<evidence type="ECO:0000256" key="5">
    <source>
        <dbReference type="ARBA" id="ARBA00022801"/>
    </source>
</evidence>
<dbReference type="EC" id="3.1.3.71" evidence="3 8"/>
<dbReference type="InterPro" id="IPR036702">
    <property type="entry name" value="ComB-like_sf"/>
</dbReference>
<evidence type="ECO:0000256" key="4">
    <source>
        <dbReference type="ARBA" id="ARBA00021948"/>
    </source>
</evidence>
<dbReference type="FunFam" id="3.90.1560.10:FF:000001">
    <property type="entry name" value="Probable 2-phosphosulfolactate phosphatase"/>
    <property type="match status" value="1"/>
</dbReference>
<evidence type="ECO:0000256" key="1">
    <source>
        <dbReference type="ARBA" id="ARBA00001946"/>
    </source>
</evidence>
<dbReference type="Proteomes" id="UP000052008">
    <property type="component" value="Unassembled WGS sequence"/>
</dbReference>
<dbReference type="AlphaFoldDB" id="A0A0S7WUA7"/>
<reference evidence="9 10" key="1">
    <citation type="journal article" date="2015" name="Microbiome">
        <title>Genomic resolution of linkages in carbon, nitrogen, and sulfur cycling among widespread estuary sediment bacteria.</title>
        <authorList>
            <person name="Baker B.J."/>
            <person name="Lazar C.S."/>
            <person name="Teske A.P."/>
            <person name="Dick G.J."/>
        </authorList>
    </citation>
    <scope>NUCLEOTIDE SEQUENCE [LARGE SCALE GENOMIC DNA]</scope>
    <source>
        <strain evidence="9">DG_24</strain>
    </source>
</reference>